<reference evidence="2 3" key="2">
    <citation type="journal article" date="2017" name="Front. Plant Sci.">
        <title>Gene Classification and Mining of Molecular Markers Useful in Red Clover (Trifolium pratense) Breeding.</title>
        <authorList>
            <person name="Istvanek J."/>
            <person name="Dluhosova J."/>
            <person name="Dluhos P."/>
            <person name="Patkova L."/>
            <person name="Nedelnik J."/>
            <person name="Repkova J."/>
        </authorList>
    </citation>
    <scope>NUCLEOTIDE SEQUENCE [LARGE SCALE GENOMIC DNA]</scope>
    <source>
        <strain evidence="3">cv. Tatra</strain>
        <tissue evidence="2">Young leaves</tissue>
    </source>
</reference>
<proteinExistence type="predicted"/>
<dbReference type="Proteomes" id="UP000236291">
    <property type="component" value="Unassembled WGS sequence"/>
</dbReference>
<reference evidence="2 3" key="1">
    <citation type="journal article" date="2014" name="Am. J. Bot.">
        <title>Genome assembly and annotation for red clover (Trifolium pratense; Fabaceae).</title>
        <authorList>
            <person name="Istvanek J."/>
            <person name="Jaros M."/>
            <person name="Krenek A."/>
            <person name="Repkova J."/>
        </authorList>
    </citation>
    <scope>NUCLEOTIDE SEQUENCE [LARGE SCALE GENOMIC DNA]</scope>
    <source>
        <strain evidence="3">cv. Tatra</strain>
        <tissue evidence="2">Young leaves</tissue>
    </source>
</reference>
<feature type="compositionally biased region" description="Polar residues" evidence="1">
    <location>
        <begin position="1"/>
        <end position="24"/>
    </location>
</feature>
<sequence length="105" mass="11571">MKLQSQEETQSTDNANSTGMQQASYDDPNIHRPSEARAPQHNLRMTRGQSSVAMQIEDVYGNATVTESDQASKRQKLESLNNRNSCTSMVEQVMAGPAKQASQVL</sequence>
<evidence type="ECO:0000313" key="2">
    <source>
        <dbReference type="EMBL" id="PNX75510.1"/>
    </source>
</evidence>
<comment type="caution">
    <text evidence="2">The sequence shown here is derived from an EMBL/GenBank/DDBJ whole genome shotgun (WGS) entry which is preliminary data.</text>
</comment>
<dbReference type="EMBL" id="ASHM01029151">
    <property type="protein sequence ID" value="PNX75510.1"/>
    <property type="molecule type" value="Genomic_DNA"/>
</dbReference>
<evidence type="ECO:0000256" key="1">
    <source>
        <dbReference type="SAM" id="MobiDB-lite"/>
    </source>
</evidence>
<accession>A0A2K3LAE4</accession>
<evidence type="ECO:0000313" key="3">
    <source>
        <dbReference type="Proteomes" id="UP000236291"/>
    </source>
</evidence>
<organism evidence="2 3">
    <name type="scientific">Trifolium pratense</name>
    <name type="common">Red clover</name>
    <dbReference type="NCBI Taxonomy" id="57577"/>
    <lineage>
        <taxon>Eukaryota</taxon>
        <taxon>Viridiplantae</taxon>
        <taxon>Streptophyta</taxon>
        <taxon>Embryophyta</taxon>
        <taxon>Tracheophyta</taxon>
        <taxon>Spermatophyta</taxon>
        <taxon>Magnoliopsida</taxon>
        <taxon>eudicotyledons</taxon>
        <taxon>Gunneridae</taxon>
        <taxon>Pentapetalae</taxon>
        <taxon>rosids</taxon>
        <taxon>fabids</taxon>
        <taxon>Fabales</taxon>
        <taxon>Fabaceae</taxon>
        <taxon>Papilionoideae</taxon>
        <taxon>50 kb inversion clade</taxon>
        <taxon>NPAAA clade</taxon>
        <taxon>Hologalegina</taxon>
        <taxon>IRL clade</taxon>
        <taxon>Trifolieae</taxon>
        <taxon>Trifolium</taxon>
    </lineage>
</organism>
<protein>
    <submittedName>
        <fullName evidence="2">Uncharacterized protein</fullName>
    </submittedName>
</protein>
<name>A0A2K3LAE4_TRIPR</name>
<gene>
    <name evidence="2" type="ORF">L195_g031447</name>
</gene>
<dbReference type="AlphaFoldDB" id="A0A2K3LAE4"/>
<feature type="region of interest" description="Disordered" evidence="1">
    <location>
        <begin position="1"/>
        <end position="50"/>
    </location>
</feature>